<dbReference type="InterPro" id="IPR039093">
    <property type="entry name" value="XRP2"/>
</dbReference>
<evidence type="ECO:0000259" key="2">
    <source>
        <dbReference type="PROSITE" id="PS51329"/>
    </source>
</evidence>
<keyword evidence="4" id="KW-1185">Reference proteome</keyword>
<dbReference type="PANTHER" id="PTHR15440:SF0">
    <property type="entry name" value="PROTEIN XRP2"/>
    <property type="match status" value="1"/>
</dbReference>
<reference evidence="3 4" key="1">
    <citation type="submission" date="2016-04" db="EMBL/GenBank/DDBJ databases">
        <title>The genome of Intoshia linei affirms orthonectids as highly simplified spiralians.</title>
        <authorList>
            <person name="Mikhailov K.V."/>
            <person name="Slusarev G.S."/>
            <person name="Nikitin M.A."/>
            <person name="Logacheva M.D."/>
            <person name="Penin A."/>
            <person name="Aleoshin V."/>
            <person name="Panchin Y.V."/>
        </authorList>
    </citation>
    <scope>NUCLEOTIDE SEQUENCE [LARGE SCALE GENOMIC DNA]</scope>
    <source>
        <strain evidence="3">Intl2013</strain>
        <tissue evidence="3">Whole animal</tissue>
    </source>
</reference>
<dbReference type="PANTHER" id="PTHR15440">
    <property type="entry name" value="XRP2 PROTEIN"/>
    <property type="match status" value="1"/>
</dbReference>
<dbReference type="GO" id="GO:1990075">
    <property type="term" value="C:periciliary membrane compartment"/>
    <property type="evidence" value="ECO:0007669"/>
    <property type="project" value="TreeGrafter"/>
</dbReference>
<dbReference type="EMBL" id="LWCA01001292">
    <property type="protein sequence ID" value="OAF65441.1"/>
    <property type="molecule type" value="Genomic_DNA"/>
</dbReference>
<dbReference type="Gene3D" id="2.160.20.70">
    <property type="match status" value="1"/>
</dbReference>
<proteinExistence type="inferred from homology"/>
<dbReference type="PROSITE" id="PS51329">
    <property type="entry name" value="C_CAP_COFACTOR_C"/>
    <property type="match status" value="1"/>
</dbReference>
<name>A0A177AVJ8_9BILA</name>
<dbReference type="InterPro" id="IPR012945">
    <property type="entry name" value="Tubulin-bd_cofactor_C_dom"/>
</dbReference>
<comment type="similarity">
    <text evidence="1">Belongs to the TBCC family.</text>
</comment>
<gene>
    <name evidence="3" type="ORF">A3Q56_06844</name>
</gene>
<evidence type="ECO:0000313" key="3">
    <source>
        <dbReference type="EMBL" id="OAF65441.1"/>
    </source>
</evidence>
<dbReference type="AlphaFoldDB" id="A0A177AVJ8"/>
<dbReference type="GO" id="GO:0006892">
    <property type="term" value="P:post-Golgi vesicle-mediated transport"/>
    <property type="evidence" value="ECO:0007669"/>
    <property type="project" value="TreeGrafter"/>
</dbReference>
<protein>
    <recommendedName>
        <fullName evidence="2">C-CAP/cofactor C-like domain-containing protein</fullName>
    </recommendedName>
</protein>
<dbReference type="InterPro" id="IPR017901">
    <property type="entry name" value="C-CAP_CF_C-like"/>
</dbReference>
<feature type="domain" description="C-CAP/cofactor C-like" evidence="2">
    <location>
        <begin position="40"/>
        <end position="194"/>
    </location>
</feature>
<dbReference type="GO" id="GO:0005096">
    <property type="term" value="F:GTPase activator activity"/>
    <property type="evidence" value="ECO:0007669"/>
    <property type="project" value="InterPro"/>
</dbReference>
<accession>A0A177AVJ8</accession>
<organism evidence="3 4">
    <name type="scientific">Intoshia linei</name>
    <dbReference type="NCBI Taxonomy" id="1819745"/>
    <lineage>
        <taxon>Eukaryota</taxon>
        <taxon>Metazoa</taxon>
        <taxon>Spiralia</taxon>
        <taxon>Lophotrochozoa</taxon>
        <taxon>Mesozoa</taxon>
        <taxon>Orthonectida</taxon>
        <taxon>Rhopaluridae</taxon>
        <taxon>Intoshia</taxon>
    </lineage>
</organism>
<evidence type="ECO:0000256" key="1">
    <source>
        <dbReference type="ARBA" id="ARBA00008848"/>
    </source>
</evidence>
<dbReference type="Pfam" id="PF07986">
    <property type="entry name" value="TBCC"/>
    <property type="match status" value="1"/>
</dbReference>
<comment type="caution">
    <text evidence="3">The sequence shown here is derived from an EMBL/GenBank/DDBJ whole genome shotgun (WGS) entry which is preliminary data.</text>
</comment>
<dbReference type="OrthoDB" id="194775at2759"/>
<dbReference type="Proteomes" id="UP000078046">
    <property type="component" value="Unassembled WGS sequence"/>
</dbReference>
<dbReference type="InterPro" id="IPR016098">
    <property type="entry name" value="CAP/MinC_C"/>
</dbReference>
<sequence length="347" mass="39985">MGNVASRILHCMASLCSKLYGSQEKQDLNTHVSINENPNPTYSWDKKIKIDRSKYAIENLTSETVIKYPGDVDGGRLLINNICRCNIIVLDNISTVTLDNVKNSKIFLSPVKSSLFIRNSSDCCLVCSVQQFRARDCQNITVNVHCTTKPIIESCSDITFSCYQFFHEDLKEQLNKAEMSIFNNNWYDVYDFTPNKEDPNFKLLKNDQISMDNVLDLNACLLNSGSKHYLHQNEFIPKTLGNHHYLDNKYTKFVAIYDTVDIVTAFINELKTPIIKCWELNLKKDDIQRIFKEMIVGKFPVKIIGIEFYDRHGTIDEMKLRETYPNLVVRDATVSEIFFNHVLSLMG</sequence>
<dbReference type="GO" id="GO:0005929">
    <property type="term" value="C:cilium"/>
    <property type="evidence" value="ECO:0007669"/>
    <property type="project" value="TreeGrafter"/>
</dbReference>
<evidence type="ECO:0000313" key="4">
    <source>
        <dbReference type="Proteomes" id="UP000078046"/>
    </source>
</evidence>